<reference evidence="6 7" key="1">
    <citation type="submission" date="2018-01" db="EMBL/GenBank/DDBJ databases">
        <title>Harnessing the power of phylogenomics to disentangle the directionality and signatures of interkingdom host jumping in the parasitic fungal genus Tolypocladium.</title>
        <authorList>
            <person name="Quandt C.A."/>
            <person name="Patterson W."/>
            <person name="Spatafora J.W."/>
        </authorList>
    </citation>
    <scope>NUCLEOTIDE SEQUENCE [LARGE SCALE GENOMIC DNA]</scope>
    <source>
        <strain evidence="6 7">NRBC 100945</strain>
    </source>
</reference>
<keyword evidence="2 6" id="KW-0328">Glycosyltransferase</keyword>
<dbReference type="Proteomes" id="UP000237481">
    <property type="component" value="Unassembled WGS sequence"/>
</dbReference>
<evidence type="ECO:0000256" key="4">
    <source>
        <dbReference type="SAM" id="MobiDB-lite"/>
    </source>
</evidence>
<dbReference type="PANTHER" id="PTHR31306:SF10">
    <property type="entry name" value="ALPHA-1,6-MANNOSYLTRANSFERASE MNN11-RELATED"/>
    <property type="match status" value="1"/>
</dbReference>
<dbReference type="OrthoDB" id="205108at2759"/>
<feature type="region of interest" description="Disordered" evidence="4">
    <location>
        <begin position="1"/>
        <end position="21"/>
    </location>
</feature>
<dbReference type="EMBL" id="PKSG01000772">
    <property type="protein sequence ID" value="POR32915.1"/>
    <property type="molecule type" value="Genomic_DNA"/>
</dbReference>
<dbReference type="Gene3D" id="3.90.550.10">
    <property type="entry name" value="Spore Coat Polysaccharide Biosynthesis Protein SpsA, Chain A"/>
    <property type="match status" value="1"/>
</dbReference>
<keyword evidence="3 6" id="KW-0808">Transferase</keyword>
<dbReference type="GO" id="GO:0006487">
    <property type="term" value="P:protein N-linked glycosylation"/>
    <property type="evidence" value="ECO:0007669"/>
    <property type="project" value="TreeGrafter"/>
</dbReference>
<sequence length="313" mass="36075">MHFAYPPRKSSNPPPFRPRSTRLPLLRRSRLKTIALVFLGFVGALYLLFGSSKPGPYHERVPSGSPSVVLVTVVDPTTWNNDYLKTIKENREKYAERHGYEVMVVRAYDYDTHGAPQSWAKVTAMRHAVSKYPDCKFIWYLDQDSYIMDPTKSLEEHMLEPKKLESLMIKDYPVVPPDSIIKTFTHLRGQDADFIVSQDKEGLVHNSVIVRNGAWAKYFIETWFDPLYRSYNFQKAERHALEHIVQWHPTILSKLALVSQREFAAYSQPDLGDTYQDGDFVVMFAGCTQAGPTSCETESSHYLQKWRDAFGLK</sequence>
<dbReference type="PANTHER" id="PTHR31306">
    <property type="entry name" value="ALPHA-1,6-MANNOSYLTRANSFERASE MNN11-RELATED"/>
    <property type="match status" value="1"/>
</dbReference>
<protein>
    <submittedName>
        <fullName evidence="6">Alpha-1,2-galactosyltransferase C8D2.17</fullName>
    </submittedName>
</protein>
<dbReference type="STRING" id="94208.A0A2S4KRU9"/>
<gene>
    <name evidence="6" type="ORF">TPAR_06857</name>
</gene>
<dbReference type="GO" id="GO:0000009">
    <property type="term" value="F:alpha-1,6-mannosyltransferase activity"/>
    <property type="evidence" value="ECO:0007669"/>
    <property type="project" value="TreeGrafter"/>
</dbReference>
<dbReference type="FunFam" id="3.90.550.10:FF:000149">
    <property type="entry name" value="Alpha-1,6-mannosyltransferase subunit"/>
    <property type="match status" value="1"/>
</dbReference>
<comment type="similarity">
    <text evidence="1">Belongs to the glycosyltransferase 34 family.</text>
</comment>
<dbReference type="AlphaFoldDB" id="A0A2S4KRU9"/>
<organism evidence="6 7">
    <name type="scientific">Tolypocladium paradoxum</name>
    <dbReference type="NCBI Taxonomy" id="94208"/>
    <lineage>
        <taxon>Eukaryota</taxon>
        <taxon>Fungi</taxon>
        <taxon>Dikarya</taxon>
        <taxon>Ascomycota</taxon>
        <taxon>Pezizomycotina</taxon>
        <taxon>Sordariomycetes</taxon>
        <taxon>Hypocreomycetidae</taxon>
        <taxon>Hypocreales</taxon>
        <taxon>Ophiocordycipitaceae</taxon>
        <taxon>Tolypocladium</taxon>
    </lineage>
</organism>
<keyword evidence="5" id="KW-0472">Membrane</keyword>
<keyword evidence="5" id="KW-1133">Transmembrane helix</keyword>
<accession>A0A2S4KRU9</accession>
<dbReference type="InterPro" id="IPR029044">
    <property type="entry name" value="Nucleotide-diphossugar_trans"/>
</dbReference>
<evidence type="ECO:0000313" key="7">
    <source>
        <dbReference type="Proteomes" id="UP000237481"/>
    </source>
</evidence>
<evidence type="ECO:0000256" key="3">
    <source>
        <dbReference type="ARBA" id="ARBA00022679"/>
    </source>
</evidence>
<evidence type="ECO:0000256" key="5">
    <source>
        <dbReference type="SAM" id="Phobius"/>
    </source>
</evidence>
<keyword evidence="5" id="KW-0812">Transmembrane</keyword>
<feature type="transmembrane region" description="Helical" evidence="5">
    <location>
        <begin position="31"/>
        <end position="49"/>
    </location>
</feature>
<name>A0A2S4KRU9_9HYPO</name>
<evidence type="ECO:0000313" key="6">
    <source>
        <dbReference type="EMBL" id="POR32915.1"/>
    </source>
</evidence>
<keyword evidence="7" id="KW-1185">Reference proteome</keyword>
<dbReference type="InterPro" id="IPR008630">
    <property type="entry name" value="Glyco_trans_34"/>
</dbReference>
<evidence type="ECO:0000256" key="1">
    <source>
        <dbReference type="ARBA" id="ARBA00005664"/>
    </source>
</evidence>
<dbReference type="GO" id="GO:0000136">
    <property type="term" value="C:mannan polymerase complex"/>
    <property type="evidence" value="ECO:0007669"/>
    <property type="project" value="TreeGrafter"/>
</dbReference>
<evidence type="ECO:0000256" key="2">
    <source>
        <dbReference type="ARBA" id="ARBA00022676"/>
    </source>
</evidence>
<proteinExistence type="inferred from homology"/>
<comment type="caution">
    <text evidence="6">The sequence shown here is derived from an EMBL/GenBank/DDBJ whole genome shotgun (WGS) entry which is preliminary data.</text>
</comment>
<dbReference type="Pfam" id="PF05637">
    <property type="entry name" value="Glyco_transf_34"/>
    <property type="match status" value="1"/>
</dbReference>